<evidence type="ECO:0000313" key="3">
    <source>
        <dbReference type="Proteomes" id="UP001519363"/>
    </source>
</evidence>
<protein>
    <submittedName>
        <fullName evidence="2">Cupin superfamily sugar epimerase</fullName>
    </submittedName>
</protein>
<dbReference type="Pfam" id="PF06172">
    <property type="entry name" value="Cupin_5"/>
    <property type="match status" value="1"/>
</dbReference>
<gene>
    <name evidence="2" type="ORF">JOF53_001473</name>
</gene>
<dbReference type="RefSeq" id="WP_086783345.1">
    <property type="nucleotide sequence ID" value="NZ_JAGIOO010000001.1"/>
</dbReference>
<dbReference type="InterPro" id="IPR039935">
    <property type="entry name" value="YML079W-like"/>
</dbReference>
<organism evidence="2 3">
    <name type="scientific">Crossiella equi</name>
    <dbReference type="NCBI Taxonomy" id="130796"/>
    <lineage>
        <taxon>Bacteria</taxon>
        <taxon>Bacillati</taxon>
        <taxon>Actinomycetota</taxon>
        <taxon>Actinomycetes</taxon>
        <taxon>Pseudonocardiales</taxon>
        <taxon>Pseudonocardiaceae</taxon>
        <taxon>Crossiella</taxon>
    </lineage>
</organism>
<feature type="domain" description="DUF985" evidence="1">
    <location>
        <begin position="6"/>
        <end position="120"/>
    </location>
</feature>
<sequence length="150" mass="16279">MLTPETIIAELGLAPLPTEGGYWAQTFRSEHGTGIYYLMTGASFSALHRLDHPELFSHHAGAPARMLLLHPDGRVERPVLGTDLVAGQRPQVLVPAGTWQASEPLGDWSLLGTFMAPPYTDDVVAFPVGDELAAAYPEYATEIERLSPRA</sequence>
<evidence type="ECO:0000313" key="2">
    <source>
        <dbReference type="EMBL" id="MBP2472601.1"/>
    </source>
</evidence>
<dbReference type="EMBL" id="JAGIOO010000001">
    <property type="protein sequence ID" value="MBP2472601.1"/>
    <property type="molecule type" value="Genomic_DNA"/>
</dbReference>
<dbReference type="PANTHER" id="PTHR33387:SF3">
    <property type="entry name" value="DUF985 DOMAIN-CONTAINING PROTEIN"/>
    <property type="match status" value="1"/>
</dbReference>
<evidence type="ECO:0000259" key="1">
    <source>
        <dbReference type="Pfam" id="PF06172"/>
    </source>
</evidence>
<name>A0ABS5A7Q1_9PSEU</name>
<keyword evidence="3" id="KW-1185">Reference proteome</keyword>
<reference evidence="2 3" key="1">
    <citation type="submission" date="2021-03" db="EMBL/GenBank/DDBJ databases">
        <title>Sequencing the genomes of 1000 actinobacteria strains.</title>
        <authorList>
            <person name="Klenk H.-P."/>
        </authorList>
    </citation>
    <scope>NUCLEOTIDE SEQUENCE [LARGE SCALE GENOMIC DNA]</scope>
    <source>
        <strain evidence="2 3">DSM 44580</strain>
    </source>
</reference>
<dbReference type="Gene3D" id="2.60.120.10">
    <property type="entry name" value="Jelly Rolls"/>
    <property type="match status" value="1"/>
</dbReference>
<dbReference type="Proteomes" id="UP001519363">
    <property type="component" value="Unassembled WGS sequence"/>
</dbReference>
<accession>A0ABS5A7Q1</accession>
<dbReference type="InterPro" id="IPR009327">
    <property type="entry name" value="Cupin_DUF985"/>
</dbReference>
<proteinExistence type="predicted"/>
<dbReference type="InterPro" id="IPR014710">
    <property type="entry name" value="RmlC-like_jellyroll"/>
</dbReference>
<comment type="caution">
    <text evidence="2">The sequence shown here is derived from an EMBL/GenBank/DDBJ whole genome shotgun (WGS) entry which is preliminary data.</text>
</comment>
<dbReference type="PANTHER" id="PTHR33387">
    <property type="entry name" value="RMLC-LIKE JELLY ROLL FOLD PROTEIN"/>
    <property type="match status" value="1"/>
</dbReference>
<dbReference type="InterPro" id="IPR011051">
    <property type="entry name" value="RmlC_Cupin_sf"/>
</dbReference>
<dbReference type="CDD" id="cd06121">
    <property type="entry name" value="cupin_YML079wp"/>
    <property type="match status" value="1"/>
</dbReference>
<dbReference type="SUPFAM" id="SSF51182">
    <property type="entry name" value="RmlC-like cupins"/>
    <property type="match status" value="1"/>
</dbReference>